<keyword evidence="2" id="KW-0560">Oxidoreductase</keyword>
<evidence type="ECO:0000256" key="1">
    <source>
        <dbReference type="ARBA" id="ARBA00006484"/>
    </source>
</evidence>
<name>F3L0K5_9GAMM</name>
<accession>F3L0K5</accession>
<protein>
    <submittedName>
        <fullName evidence="4">Putative short chain dehydrogenase</fullName>
    </submittedName>
</protein>
<dbReference type="InterPro" id="IPR036291">
    <property type="entry name" value="NAD(P)-bd_dom_sf"/>
</dbReference>
<reference evidence="4 5" key="1">
    <citation type="journal article" date="2011" name="J. Bacteriol.">
        <title>Genome sequence of strain IMCC3088, a proteorhodopsin-containing marine bacterium belonging to the OM60/NOR5 clade.</title>
        <authorList>
            <person name="Jang Y."/>
            <person name="Oh H.M."/>
            <person name="Kang I."/>
            <person name="Lee K."/>
            <person name="Yang S.J."/>
            <person name="Cho J.C."/>
        </authorList>
    </citation>
    <scope>NUCLEOTIDE SEQUENCE [LARGE SCALE GENOMIC DNA]</scope>
    <source>
        <strain evidence="4 5">IMCC3088</strain>
    </source>
</reference>
<comment type="similarity">
    <text evidence="1">Belongs to the short-chain dehydrogenases/reductases (SDR) family.</text>
</comment>
<dbReference type="Pfam" id="PF13561">
    <property type="entry name" value="adh_short_C2"/>
    <property type="match status" value="1"/>
</dbReference>
<dbReference type="STRING" id="2518989.IMCC3088_941"/>
<dbReference type="GO" id="GO:0016491">
    <property type="term" value="F:oxidoreductase activity"/>
    <property type="evidence" value="ECO:0007669"/>
    <property type="project" value="UniProtKB-KW"/>
</dbReference>
<evidence type="ECO:0000313" key="4">
    <source>
        <dbReference type="EMBL" id="EGG30158.1"/>
    </source>
</evidence>
<organism evidence="4 5">
    <name type="scientific">Aequoribacter fuscus</name>
    <dbReference type="NCBI Taxonomy" id="2518989"/>
    <lineage>
        <taxon>Bacteria</taxon>
        <taxon>Pseudomonadati</taxon>
        <taxon>Pseudomonadota</taxon>
        <taxon>Gammaproteobacteria</taxon>
        <taxon>Cellvibrionales</taxon>
        <taxon>Halieaceae</taxon>
        <taxon>Aequoribacter</taxon>
    </lineage>
</organism>
<proteinExistence type="inferred from homology"/>
<feature type="domain" description="Ketoreductase" evidence="3">
    <location>
        <begin position="5"/>
        <end position="179"/>
    </location>
</feature>
<dbReference type="Proteomes" id="UP000005615">
    <property type="component" value="Unassembled WGS sequence"/>
</dbReference>
<gene>
    <name evidence="4" type="ORF">IMCC3088_941</name>
</gene>
<dbReference type="InterPro" id="IPR057326">
    <property type="entry name" value="KR_dom"/>
</dbReference>
<sequence>MASIETIVIVGASGEMGRAFCSDLLARGYRIVAVARSLANLEVMASSTSRLVLCAADISQDSAADSIRGCLDGPVRAVIHAPGVPPAGGIVDAPTDALNMAFNIKVGGFIRLVRAVDRHLTENARLIAIGGHYGFEPTAYAAGPGVANAALVNLVRQYSWLYGERGVTAHMLAPGPADTPRLRAVAQTRADRDGLAIGEVLEQMASESTLKELTSVESIVWGISVLLDPNARAMAGSTLFMDSGRRHGLP</sequence>
<comment type="caution">
    <text evidence="4">The sequence shown here is derived from an EMBL/GenBank/DDBJ whole genome shotgun (WGS) entry which is preliminary data.</text>
</comment>
<dbReference type="AlphaFoldDB" id="F3L0K5"/>
<dbReference type="SUPFAM" id="SSF51735">
    <property type="entry name" value="NAD(P)-binding Rossmann-fold domains"/>
    <property type="match status" value="1"/>
</dbReference>
<dbReference type="PANTHER" id="PTHR43477:SF1">
    <property type="entry name" value="DIHYDROANTICAPSIN 7-DEHYDROGENASE"/>
    <property type="match status" value="1"/>
</dbReference>
<dbReference type="InterPro" id="IPR002347">
    <property type="entry name" value="SDR_fam"/>
</dbReference>
<evidence type="ECO:0000259" key="3">
    <source>
        <dbReference type="SMART" id="SM00822"/>
    </source>
</evidence>
<dbReference type="InterPro" id="IPR051122">
    <property type="entry name" value="SDR_DHRS6-like"/>
</dbReference>
<dbReference type="EMBL" id="AEIG01000022">
    <property type="protein sequence ID" value="EGG30158.1"/>
    <property type="molecule type" value="Genomic_DNA"/>
</dbReference>
<dbReference type="Gene3D" id="3.40.50.720">
    <property type="entry name" value="NAD(P)-binding Rossmann-like Domain"/>
    <property type="match status" value="1"/>
</dbReference>
<dbReference type="PANTHER" id="PTHR43477">
    <property type="entry name" value="DIHYDROANTICAPSIN 7-DEHYDROGENASE"/>
    <property type="match status" value="1"/>
</dbReference>
<dbReference type="OrthoDB" id="9793325at2"/>
<dbReference type="RefSeq" id="WP_009575225.1">
    <property type="nucleotide sequence ID" value="NZ_AEIG01000022.1"/>
</dbReference>
<dbReference type="eggNOG" id="COG1028">
    <property type="taxonomic scope" value="Bacteria"/>
</dbReference>
<dbReference type="SMART" id="SM00822">
    <property type="entry name" value="PKS_KR"/>
    <property type="match status" value="1"/>
</dbReference>
<evidence type="ECO:0000256" key="2">
    <source>
        <dbReference type="ARBA" id="ARBA00023002"/>
    </source>
</evidence>
<keyword evidence="5" id="KW-1185">Reference proteome</keyword>
<evidence type="ECO:0000313" key="5">
    <source>
        <dbReference type="Proteomes" id="UP000005615"/>
    </source>
</evidence>